<evidence type="ECO:0000313" key="5">
    <source>
        <dbReference type="WBParaSite" id="maker-unitig_43884-snap-gene-0.1-mRNA-1"/>
    </source>
</evidence>
<feature type="compositionally biased region" description="Polar residues" evidence="2">
    <location>
        <begin position="341"/>
        <end position="350"/>
    </location>
</feature>
<dbReference type="Proteomes" id="UP000095280">
    <property type="component" value="Unplaced"/>
</dbReference>
<protein>
    <submittedName>
        <fullName evidence="5">Ras-GAP domain-containing protein</fullName>
    </submittedName>
</protein>
<proteinExistence type="predicted"/>
<reference evidence="5" key="1">
    <citation type="submission" date="2016-11" db="UniProtKB">
        <authorList>
            <consortium name="WormBaseParasite"/>
        </authorList>
    </citation>
    <scope>IDENTIFICATION</scope>
</reference>
<dbReference type="AlphaFoldDB" id="A0A1I8FQ34"/>
<feature type="domain" description="Ras-GAP" evidence="3">
    <location>
        <begin position="198"/>
        <end position="313"/>
    </location>
</feature>
<feature type="region of interest" description="Disordered" evidence="2">
    <location>
        <begin position="1"/>
        <end position="55"/>
    </location>
</feature>
<organism evidence="4 5">
    <name type="scientific">Macrostomum lignano</name>
    <dbReference type="NCBI Taxonomy" id="282301"/>
    <lineage>
        <taxon>Eukaryota</taxon>
        <taxon>Metazoa</taxon>
        <taxon>Spiralia</taxon>
        <taxon>Lophotrochozoa</taxon>
        <taxon>Platyhelminthes</taxon>
        <taxon>Rhabditophora</taxon>
        <taxon>Macrostomorpha</taxon>
        <taxon>Macrostomida</taxon>
        <taxon>Macrostomidae</taxon>
        <taxon>Macrostomum</taxon>
    </lineage>
</organism>
<dbReference type="WBParaSite" id="maker-unitig_43884-snap-gene-0.1-mRNA-1">
    <property type="protein sequence ID" value="maker-unitig_43884-snap-gene-0.1-mRNA-1"/>
    <property type="gene ID" value="maker-unitig_43884-snap-gene-0.1"/>
</dbReference>
<dbReference type="PANTHER" id="PTHR10194:SF60">
    <property type="entry name" value="RAS GTPASE-ACTIVATING PROTEIN RASKOL"/>
    <property type="match status" value="1"/>
</dbReference>
<dbReference type="PANTHER" id="PTHR10194">
    <property type="entry name" value="RAS GTPASE-ACTIVATING PROTEINS"/>
    <property type="match status" value="1"/>
</dbReference>
<dbReference type="InterPro" id="IPR008936">
    <property type="entry name" value="Rho_GTPase_activation_prot"/>
</dbReference>
<dbReference type="InterPro" id="IPR001936">
    <property type="entry name" value="RasGAP_dom"/>
</dbReference>
<feature type="region of interest" description="Disordered" evidence="2">
    <location>
        <begin position="334"/>
        <end position="363"/>
    </location>
</feature>
<sequence>RRQASPQVPSRQRQQLRLAGKDATRRQKPLAILLASREDDRSTRPDLRESQASRREFPKIMAYSEVKRKLPISCVRPMKGKKRKSCNSSNSNNSFDFVEAFGGAGSSACSRRTCRRSQTTRPQELRTAAERLVSLQLQQSRSSQQISRFDCQFAFVRTFLSASTFYRCVAMPRLMAPGNAARLWPWPRLWSLDCRSERRRNWAARLVSLRSRIGNAENLLVDLCMSEVNNQQRRRPPQRRRYFAETASQRRLLEFFLRLTCQTYLKSVLTEPLSVLLTPTPALSYEVDPQRALSADQLASGQRNLLSLVELFWLRDSRLRAELSAAGGCAAVRSDAASGTGEASTEQLGDTSGRRQPLPAPHSCPGDLGPSLFGLCDAAARRPEQVARSRWLPRLYRTLPTVAAGGNREASMPEAPFGSKEPHLQFLNGFLERNFATRC</sequence>
<evidence type="ECO:0000259" key="3">
    <source>
        <dbReference type="PROSITE" id="PS50018"/>
    </source>
</evidence>
<dbReference type="SUPFAM" id="SSF48350">
    <property type="entry name" value="GTPase activation domain, GAP"/>
    <property type="match status" value="1"/>
</dbReference>
<dbReference type="GO" id="GO:0005096">
    <property type="term" value="F:GTPase activator activity"/>
    <property type="evidence" value="ECO:0007669"/>
    <property type="project" value="UniProtKB-KW"/>
</dbReference>
<name>A0A1I8FQ34_9PLAT</name>
<evidence type="ECO:0000256" key="2">
    <source>
        <dbReference type="SAM" id="MobiDB-lite"/>
    </source>
</evidence>
<dbReference type="InterPro" id="IPR039360">
    <property type="entry name" value="Ras_GTPase"/>
</dbReference>
<feature type="compositionally biased region" description="Polar residues" evidence="2">
    <location>
        <begin position="1"/>
        <end position="15"/>
    </location>
</feature>
<dbReference type="PROSITE" id="PS50018">
    <property type="entry name" value="RAS_GTPASE_ACTIV_2"/>
    <property type="match status" value="1"/>
</dbReference>
<keyword evidence="4" id="KW-1185">Reference proteome</keyword>
<evidence type="ECO:0000256" key="1">
    <source>
        <dbReference type="ARBA" id="ARBA00022468"/>
    </source>
</evidence>
<feature type="compositionally biased region" description="Basic and acidic residues" evidence="2">
    <location>
        <begin position="36"/>
        <end position="55"/>
    </location>
</feature>
<dbReference type="Gene3D" id="1.10.506.10">
    <property type="entry name" value="GTPase Activation - p120gap, domain 1"/>
    <property type="match status" value="1"/>
</dbReference>
<accession>A0A1I8FQ34</accession>
<keyword evidence="1" id="KW-0343">GTPase activation</keyword>
<evidence type="ECO:0000313" key="4">
    <source>
        <dbReference type="Proteomes" id="UP000095280"/>
    </source>
</evidence>